<accession>A0ABN1WAT5</accession>
<evidence type="ECO:0000256" key="1">
    <source>
        <dbReference type="SAM" id="MobiDB-lite"/>
    </source>
</evidence>
<gene>
    <name evidence="2" type="ORF">GCM10009665_37510</name>
</gene>
<name>A0ABN1WAT5_9ACTN</name>
<evidence type="ECO:0000313" key="3">
    <source>
        <dbReference type="Proteomes" id="UP001500037"/>
    </source>
</evidence>
<feature type="region of interest" description="Disordered" evidence="1">
    <location>
        <begin position="106"/>
        <end position="131"/>
    </location>
</feature>
<keyword evidence="3" id="KW-1185">Reference proteome</keyword>
<evidence type="ECO:0000313" key="2">
    <source>
        <dbReference type="EMBL" id="GAA1243203.1"/>
    </source>
</evidence>
<protein>
    <submittedName>
        <fullName evidence="2">Uncharacterized protein</fullName>
    </submittedName>
</protein>
<reference evidence="2 3" key="1">
    <citation type="journal article" date="2019" name="Int. J. Syst. Evol. Microbiol.">
        <title>The Global Catalogue of Microorganisms (GCM) 10K type strain sequencing project: providing services to taxonomists for standard genome sequencing and annotation.</title>
        <authorList>
            <consortium name="The Broad Institute Genomics Platform"/>
            <consortium name="The Broad Institute Genome Sequencing Center for Infectious Disease"/>
            <person name="Wu L."/>
            <person name="Ma J."/>
        </authorList>
    </citation>
    <scope>NUCLEOTIDE SEQUENCE [LARGE SCALE GENOMIC DNA]</scope>
    <source>
        <strain evidence="2 3">JCM 13004</strain>
    </source>
</reference>
<organism evidence="2 3">
    <name type="scientific">Kitasatospora nipponensis</name>
    <dbReference type="NCBI Taxonomy" id="258049"/>
    <lineage>
        <taxon>Bacteria</taxon>
        <taxon>Bacillati</taxon>
        <taxon>Actinomycetota</taxon>
        <taxon>Actinomycetes</taxon>
        <taxon>Kitasatosporales</taxon>
        <taxon>Streptomycetaceae</taxon>
        <taxon>Kitasatospora</taxon>
    </lineage>
</organism>
<sequence>MARPVGESGNGACCSNFLGSGALGSVGSATCGDSLLGAPGTVPDGWTSTREASTTASTIFFTGPGLSSISPPTLERTLAGAIHRTGAHRLLPMPHERLSRPAVISPVRHTRSRQGAASPPRLRPSQQAGGRTFGRSVSLGLVWLLARMALKGGTAGPVLHVLLVLPDALDTVVVLLVDLVVQV</sequence>
<proteinExistence type="predicted"/>
<dbReference type="Proteomes" id="UP001500037">
    <property type="component" value="Unassembled WGS sequence"/>
</dbReference>
<dbReference type="EMBL" id="BAAALF010000063">
    <property type="protein sequence ID" value="GAA1243203.1"/>
    <property type="molecule type" value="Genomic_DNA"/>
</dbReference>
<comment type="caution">
    <text evidence="2">The sequence shown here is derived from an EMBL/GenBank/DDBJ whole genome shotgun (WGS) entry which is preliminary data.</text>
</comment>